<protein>
    <submittedName>
        <fullName evidence="1">Uncharacterized protein</fullName>
    </submittedName>
</protein>
<feature type="non-terminal residue" evidence="1">
    <location>
        <position position="58"/>
    </location>
</feature>
<proteinExistence type="predicted"/>
<name>A0ACC3CVE5_9PEZI</name>
<dbReference type="EMBL" id="JAWDJW010011127">
    <property type="protein sequence ID" value="KAK3045020.1"/>
    <property type="molecule type" value="Genomic_DNA"/>
</dbReference>
<organism evidence="1 2">
    <name type="scientific">Coniosporium uncinatum</name>
    <dbReference type="NCBI Taxonomy" id="93489"/>
    <lineage>
        <taxon>Eukaryota</taxon>
        <taxon>Fungi</taxon>
        <taxon>Dikarya</taxon>
        <taxon>Ascomycota</taxon>
        <taxon>Pezizomycotina</taxon>
        <taxon>Dothideomycetes</taxon>
        <taxon>Dothideomycetes incertae sedis</taxon>
        <taxon>Coniosporium</taxon>
    </lineage>
</organism>
<evidence type="ECO:0000313" key="1">
    <source>
        <dbReference type="EMBL" id="KAK3045020.1"/>
    </source>
</evidence>
<accession>A0ACC3CVE5</accession>
<reference evidence="1" key="1">
    <citation type="submission" date="2024-09" db="EMBL/GenBank/DDBJ databases">
        <title>Black Yeasts Isolated from many extreme environments.</title>
        <authorList>
            <person name="Coleine C."/>
            <person name="Stajich J.E."/>
            <person name="Selbmann L."/>
        </authorList>
    </citation>
    <scope>NUCLEOTIDE SEQUENCE</scope>
    <source>
        <strain evidence="1">CCFEE 5737</strain>
    </source>
</reference>
<sequence length="58" mass="6215">MPSATVVLTVLAGIIAIVAGAVYMFGIPPEAKRKMEKAALDTMGENKASYMMKDQINK</sequence>
<comment type="caution">
    <text evidence="1">The sequence shown here is derived from an EMBL/GenBank/DDBJ whole genome shotgun (WGS) entry which is preliminary data.</text>
</comment>
<gene>
    <name evidence="1" type="ORF">LTS18_014768</name>
</gene>
<evidence type="ECO:0000313" key="2">
    <source>
        <dbReference type="Proteomes" id="UP001186974"/>
    </source>
</evidence>
<keyword evidence="2" id="KW-1185">Reference proteome</keyword>
<dbReference type="Proteomes" id="UP001186974">
    <property type="component" value="Unassembled WGS sequence"/>
</dbReference>